<dbReference type="Proteomes" id="UP000178413">
    <property type="component" value="Unassembled WGS sequence"/>
</dbReference>
<dbReference type="AlphaFoldDB" id="A0A1G2MKF8"/>
<name>A0A1G2MKF8_9BACT</name>
<organism evidence="1 2">
    <name type="scientific">Candidatus Taylorbacteria bacterium RIFCSPHIGHO2_02_FULL_44_12</name>
    <dbReference type="NCBI Taxonomy" id="1802308"/>
    <lineage>
        <taxon>Bacteria</taxon>
        <taxon>Candidatus Tayloriibacteriota</taxon>
    </lineage>
</organism>
<evidence type="ECO:0000313" key="1">
    <source>
        <dbReference type="EMBL" id="OHA24410.1"/>
    </source>
</evidence>
<protein>
    <recommendedName>
        <fullName evidence="3">HEPN domain-containing protein</fullName>
    </recommendedName>
</protein>
<comment type="caution">
    <text evidence="1">The sequence shown here is derived from an EMBL/GenBank/DDBJ whole genome shotgun (WGS) entry which is preliminary data.</text>
</comment>
<reference evidence="1 2" key="1">
    <citation type="journal article" date="2016" name="Nat. Commun.">
        <title>Thousands of microbial genomes shed light on interconnected biogeochemical processes in an aquifer system.</title>
        <authorList>
            <person name="Anantharaman K."/>
            <person name="Brown C.T."/>
            <person name="Hug L.A."/>
            <person name="Sharon I."/>
            <person name="Castelle C.J."/>
            <person name="Probst A.J."/>
            <person name="Thomas B.C."/>
            <person name="Singh A."/>
            <person name="Wilkins M.J."/>
            <person name="Karaoz U."/>
            <person name="Brodie E.L."/>
            <person name="Williams K.H."/>
            <person name="Hubbard S.S."/>
            <person name="Banfield J.F."/>
        </authorList>
    </citation>
    <scope>NUCLEOTIDE SEQUENCE [LARGE SCALE GENOMIC DNA]</scope>
</reference>
<dbReference type="STRING" id="1802308.A3D50_00130"/>
<evidence type="ECO:0008006" key="3">
    <source>
        <dbReference type="Google" id="ProtNLM"/>
    </source>
</evidence>
<gene>
    <name evidence="1" type="ORF">A3D50_00130</name>
</gene>
<evidence type="ECO:0000313" key="2">
    <source>
        <dbReference type="Proteomes" id="UP000178413"/>
    </source>
</evidence>
<dbReference type="EMBL" id="MHRM01000005">
    <property type="protein sequence ID" value="OHA24410.1"/>
    <property type="molecule type" value="Genomic_DNA"/>
</dbReference>
<sequence>MTTDSLITLHRYYIWANKLRADFQNILKNKNKISKAGYEIESLMYMSLWYGMLYVVIEGWQNLKLKDEVIDSLLKSKYTNLLKRYRNGVFHFQKKYKDERFDDLDKEKDAVEWIVDLNKELGRFFLEKLKN</sequence>
<accession>A0A1G2MKF8</accession>
<proteinExistence type="predicted"/>